<accession>A0A975SL56</accession>
<sequence precursor="true">MAAAIPAPSLTNRPWRLLGRALVWSGLLAWGSAQAGNVDTLKHFLESSRSLRADFSQTVMGKSGHRPQASSGVMMFARPGRFRWQIEKPYAQLMVGDGSKVWIYDPDLKQVTVKRMGKALGATPAALLAGDNALEKNFVLSDGGSRDGLEWVDATPKSADSGFEKVRLGFQGDSLKAMDLLDSFGQTTHLVFQRLERNPSLPASLFHFSVPAGADVVGE</sequence>
<reference evidence="6" key="1">
    <citation type="submission" date="2020-11" db="EMBL/GenBank/DDBJ databases">
        <title>Azospira inquinata sp. nov.</title>
        <authorList>
            <person name="Moe W.M."/>
            <person name="Mikes M.C."/>
        </authorList>
    </citation>
    <scope>NUCLEOTIDE SEQUENCE</scope>
    <source>
        <strain evidence="6">Azo-3</strain>
    </source>
</reference>
<evidence type="ECO:0000256" key="1">
    <source>
        <dbReference type="ARBA" id="ARBA00004196"/>
    </source>
</evidence>
<evidence type="ECO:0000256" key="5">
    <source>
        <dbReference type="HAMAP-Rule" id="MF_00240"/>
    </source>
</evidence>
<evidence type="ECO:0000313" key="6">
    <source>
        <dbReference type="EMBL" id="QWT48352.1"/>
    </source>
</evidence>
<keyword evidence="5" id="KW-0574">Periplasm</keyword>
<dbReference type="EMBL" id="CP064782">
    <property type="protein sequence ID" value="QWT48352.1"/>
    <property type="molecule type" value="Genomic_DNA"/>
</dbReference>
<feature type="chain" id="PRO_5038186811" description="Outer-membrane lipoprotein carrier protein" evidence="5">
    <location>
        <begin position="36"/>
        <end position="219"/>
    </location>
</feature>
<dbReference type="GO" id="GO:0044874">
    <property type="term" value="P:lipoprotein localization to outer membrane"/>
    <property type="evidence" value="ECO:0007669"/>
    <property type="project" value="UniProtKB-UniRule"/>
</dbReference>
<evidence type="ECO:0000313" key="7">
    <source>
        <dbReference type="Proteomes" id="UP000683428"/>
    </source>
</evidence>
<evidence type="ECO:0000256" key="3">
    <source>
        <dbReference type="ARBA" id="ARBA00022448"/>
    </source>
</evidence>
<dbReference type="Pfam" id="PF03548">
    <property type="entry name" value="LolA"/>
    <property type="match status" value="1"/>
</dbReference>
<dbReference type="GO" id="GO:0042597">
    <property type="term" value="C:periplasmic space"/>
    <property type="evidence" value="ECO:0007669"/>
    <property type="project" value="UniProtKB-SubCell"/>
</dbReference>
<keyword evidence="5" id="KW-0732">Signal</keyword>
<dbReference type="InterPro" id="IPR018323">
    <property type="entry name" value="OM_lipoprot_carrier_LolA_Pbac"/>
</dbReference>
<dbReference type="RefSeq" id="WP_216129186.1">
    <property type="nucleotide sequence ID" value="NZ_CP064782.1"/>
</dbReference>
<evidence type="ECO:0000256" key="2">
    <source>
        <dbReference type="ARBA" id="ARBA00011245"/>
    </source>
</evidence>
<name>A0A975SL56_9RHOO</name>
<dbReference type="GO" id="GO:0030313">
    <property type="term" value="C:cell envelope"/>
    <property type="evidence" value="ECO:0007669"/>
    <property type="project" value="UniProtKB-SubCell"/>
</dbReference>
<keyword evidence="3 5" id="KW-0813">Transport</keyword>
<dbReference type="NCBIfam" id="TIGR00547">
    <property type="entry name" value="lolA"/>
    <property type="match status" value="1"/>
</dbReference>
<organism evidence="6 7">
    <name type="scientific">Azospira inquinata</name>
    <dbReference type="NCBI Taxonomy" id="2785627"/>
    <lineage>
        <taxon>Bacteria</taxon>
        <taxon>Pseudomonadati</taxon>
        <taxon>Pseudomonadota</taxon>
        <taxon>Betaproteobacteria</taxon>
        <taxon>Rhodocyclales</taxon>
        <taxon>Rhodocyclaceae</taxon>
        <taxon>Azospira</taxon>
    </lineage>
</organism>
<keyword evidence="4 5" id="KW-0653">Protein transport</keyword>
<dbReference type="HAMAP" id="MF_00240">
    <property type="entry name" value="LolA"/>
    <property type="match status" value="1"/>
</dbReference>
<dbReference type="GO" id="GO:0042953">
    <property type="term" value="P:lipoprotein transport"/>
    <property type="evidence" value="ECO:0007669"/>
    <property type="project" value="InterPro"/>
</dbReference>
<dbReference type="CDD" id="cd16325">
    <property type="entry name" value="LolA"/>
    <property type="match status" value="1"/>
</dbReference>
<evidence type="ECO:0000256" key="4">
    <source>
        <dbReference type="ARBA" id="ARBA00022927"/>
    </source>
</evidence>
<keyword evidence="6" id="KW-0449">Lipoprotein</keyword>
<proteinExistence type="inferred from homology"/>
<comment type="subunit">
    <text evidence="2 5">Monomer.</text>
</comment>
<dbReference type="PANTHER" id="PTHR35869">
    <property type="entry name" value="OUTER-MEMBRANE LIPOPROTEIN CARRIER PROTEIN"/>
    <property type="match status" value="1"/>
</dbReference>
<protein>
    <recommendedName>
        <fullName evidence="5">Outer-membrane lipoprotein carrier protein</fullName>
    </recommendedName>
</protein>
<keyword evidence="5" id="KW-0143">Chaperone</keyword>
<comment type="similarity">
    <text evidence="5">Belongs to the LolA family.</text>
</comment>
<dbReference type="Proteomes" id="UP000683428">
    <property type="component" value="Chromosome"/>
</dbReference>
<comment type="subcellular location">
    <subcellularLocation>
        <location evidence="1">Cell envelope</location>
    </subcellularLocation>
    <subcellularLocation>
        <location evidence="5">Periplasm</location>
    </subcellularLocation>
</comment>
<keyword evidence="7" id="KW-1185">Reference proteome</keyword>
<comment type="function">
    <text evidence="5">Participates in the translocation of lipoproteins from the inner membrane to the outer membrane. Only forms a complex with a lipoprotein if the residue after the N-terminal Cys is not an aspartate (The Asp acts as a targeting signal to indicate that the lipoprotein should stay in the inner membrane).</text>
</comment>
<gene>
    <name evidence="5 6" type="primary">lolA</name>
    <name evidence="6" type="ORF">Azoinq_10850</name>
</gene>
<feature type="signal peptide" evidence="5">
    <location>
        <begin position="1"/>
        <end position="35"/>
    </location>
</feature>
<dbReference type="PANTHER" id="PTHR35869:SF1">
    <property type="entry name" value="OUTER-MEMBRANE LIPOPROTEIN CARRIER PROTEIN"/>
    <property type="match status" value="1"/>
</dbReference>
<dbReference type="InterPro" id="IPR004564">
    <property type="entry name" value="OM_lipoprot_carrier_LolA-like"/>
</dbReference>
<dbReference type="AlphaFoldDB" id="A0A975SL56"/>
<dbReference type="KEGG" id="aiq:Azoinq_10850"/>